<dbReference type="PROSITE" id="PS50111">
    <property type="entry name" value="CHEMOTAXIS_TRANSDUC_2"/>
    <property type="match status" value="1"/>
</dbReference>
<keyword evidence="7" id="KW-1185">Reference proteome</keyword>
<dbReference type="GO" id="GO:0006935">
    <property type="term" value="P:chemotaxis"/>
    <property type="evidence" value="ECO:0007669"/>
    <property type="project" value="InterPro"/>
</dbReference>
<dbReference type="Gene3D" id="1.10.287.950">
    <property type="entry name" value="Methyl-accepting chemotaxis protein"/>
    <property type="match status" value="1"/>
</dbReference>
<dbReference type="SMART" id="SM00283">
    <property type="entry name" value="MA"/>
    <property type="match status" value="1"/>
</dbReference>
<evidence type="ECO:0000256" key="4">
    <source>
        <dbReference type="SAM" id="Coils"/>
    </source>
</evidence>
<evidence type="ECO:0000256" key="1">
    <source>
        <dbReference type="ARBA" id="ARBA00022481"/>
    </source>
</evidence>
<keyword evidence="3" id="KW-0807">Transducer</keyword>
<sequence length="304" mass="32631">MLEALRQGRTGFRFEDDAVTNQPVLQEINTALAALDDGVSQLRAVMEGRTVDIQDLPLSDEAQMVIELFSGLDEQQRDEAQARVALETRLASVKDLLAQFEARAAATEQSAETARAALAAGVEKMTALEADLAAARTRNEAAQSLARQAEEAAGRTRMLVSEIDRMAREIDTMTAGIEDVSFRTNLLALNAAVEAARAGEKGAGFAVVADEVRQLAQVTNRSAKDIRVIADKGRAQARIGLDEAGGLQKITAQLQENLRNLSNGPVSIAAEEETKVPRSVFFTSPGPVVEIADQEIAFDQRAAS</sequence>
<accession>A0A7X3FRC8</accession>
<keyword evidence="1" id="KW-0488">Methylation</keyword>
<dbReference type="InterPro" id="IPR051310">
    <property type="entry name" value="MCP_chemotaxis"/>
</dbReference>
<evidence type="ECO:0000256" key="3">
    <source>
        <dbReference type="PROSITE-ProRule" id="PRU00284"/>
    </source>
</evidence>
<dbReference type="PANTHER" id="PTHR43531:SF14">
    <property type="entry name" value="METHYL-ACCEPTING CHEMOTAXIS PROTEIN I-RELATED"/>
    <property type="match status" value="1"/>
</dbReference>
<dbReference type="InterPro" id="IPR004090">
    <property type="entry name" value="Chemotax_Me-accpt_rcpt"/>
</dbReference>
<feature type="domain" description="Methyl-accepting transducer" evidence="5">
    <location>
        <begin position="87"/>
        <end position="242"/>
    </location>
</feature>
<evidence type="ECO:0000256" key="2">
    <source>
        <dbReference type="ARBA" id="ARBA00029447"/>
    </source>
</evidence>
<gene>
    <name evidence="6" type="ORF">GO014_10035</name>
</gene>
<reference evidence="6 7" key="1">
    <citation type="submission" date="2019-12" db="EMBL/GenBank/DDBJ databases">
        <title>Devosia maris sp. nov., isolated from the deep seawater.</title>
        <authorList>
            <person name="Liu Y."/>
        </authorList>
    </citation>
    <scope>NUCLEOTIDE SEQUENCE [LARGE SCALE GENOMIC DNA]</scope>
    <source>
        <strain evidence="6 7">L53-10-65</strain>
    </source>
</reference>
<dbReference type="Pfam" id="PF00015">
    <property type="entry name" value="MCPsignal"/>
    <property type="match status" value="1"/>
</dbReference>
<dbReference type="PANTHER" id="PTHR43531">
    <property type="entry name" value="PROTEIN ICFG"/>
    <property type="match status" value="1"/>
</dbReference>
<dbReference type="GO" id="GO:0005886">
    <property type="term" value="C:plasma membrane"/>
    <property type="evidence" value="ECO:0007669"/>
    <property type="project" value="TreeGrafter"/>
</dbReference>
<dbReference type="Proteomes" id="UP000438106">
    <property type="component" value="Unassembled WGS sequence"/>
</dbReference>
<dbReference type="InterPro" id="IPR004089">
    <property type="entry name" value="MCPsignal_dom"/>
</dbReference>
<comment type="similarity">
    <text evidence="2">Belongs to the methyl-accepting chemotaxis (MCP) protein family.</text>
</comment>
<name>A0A7X3FRC8_9HYPH</name>
<dbReference type="GO" id="GO:0007165">
    <property type="term" value="P:signal transduction"/>
    <property type="evidence" value="ECO:0007669"/>
    <property type="project" value="UniProtKB-KW"/>
</dbReference>
<dbReference type="PRINTS" id="PR00260">
    <property type="entry name" value="CHEMTRNSDUCR"/>
</dbReference>
<evidence type="ECO:0000313" key="6">
    <source>
        <dbReference type="EMBL" id="MVS99359.1"/>
    </source>
</evidence>
<evidence type="ECO:0000313" key="7">
    <source>
        <dbReference type="Proteomes" id="UP000438106"/>
    </source>
</evidence>
<dbReference type="EMBL" id="WQRF01000002">
    <property type="protein sequence ID" value="MVS99359.1"/>
    <property type="molecule type" value="Genomic_DNA"/>
</dbReference>
<dbReference type="AlphaFoldDB" id="A0A7X3FRC8"/>
<protein>
    <recommendedName>
        <fullName evidence="5">Methyl-accepting transducer domain-containing protein</fullName>
    </recommendedName>
</protein>
<comment type="caution">
    <text evidence="6">The sequence shown here is derived from an EMBL/GenBank/DDBJ whole genome shotgun (WGS) entry which is preliminary data.</text>
</comment>
<keyword evidence="4" id="KW-0175">Coiled coil</keyword>
<dbReference type="GO" id="GO:0004888">
    <property type="term" value="F:transmembrane signaling receptor activity"/>
    <property type="evidence" value="ECO:0007669"/>
    <property type="project" value="InterPro"/>
</dbReference>
<proteinExistence type="inferred from homology"/>
<organism evidence="6 7">
    <name type="scientific">Devosia marina</name>
    <dbReference type="NCBI Taxonomy" id="2683198"/>
    <lineage>
        <taxon>Bacteria</taxon>
        <taxon>Pseudomonadati</taxon>
        <taxon>Pseudomonadota</taxon>
        <taxon>Alphaproteobacteria</taxon>
        <taxon>Hyphomicrobiales</taxon>
        <taxon>Devosiaceae</taxon>
        <taxon>Devosia</taxon>
    </lineage>
</organism>
<evidence type="ECO:0000259" key="5">
    <source>
        <dbReference type="PROSITE" id="PS50111"/>
    </source>
</evidence>
<dbReference type="SUPFAM" id="SSF58104">
    <property type="entry name" value="Methyl-accepting chemotaxis protein (MCP) signaling domain"/>
    <property type="match status" value="1"/>
</dbReference>
<feature type="coiled-coil region" evidence="4">
    <location>
        <begin position="83"/>
        <end position="152"/>
    </location>
</feature>